<dbReference type="EMBL" id="JAHIBW010000005">
    <property type="protein sequence ID" value="KAG7310626.1"/>
    <property type="molecule type" value="Genomic_DNA"/>
</dbReference>
<protein>
    <submittedName>
        <fullName evidence="2">Uncharacterized protein</fullName>
    </submittedName>
</protein>
<proteinExistence type="predicted"/>
<reference evidence="2 3" key="1">
    <citation type="submission" date="2021-06" db="EMBL/GenBank/DDBJ databases">
        <title>A haploid diamondback moth (Plutella xylostella L.) genome assembly resolves 31 chromosomes and identifies a diamide resistance mutation.</title>
        <authorList>
            <person name="Ward C.M."/>
            <person name="Perry K.D."/>
            <person name="Baker G."/>
            <person name="Powis K."/>
            <person name="Heckel D.G."/>
            <person name="Baxter S.W."/>
        </authorList>
    </citation>
    <scope>NUCLEOTIDE SEQUENCE [LARGE SCALE GENOMIC DNA]</scope>
    <source>
        <strain evidence="2 3">LV</strain>
        <tissue evidence="2">Single pupa</tissue>
    </source>
</reference>
<organism evidence="2 3">
    <name type="scientific">Plutella xylostella</name>
    <name type="common">Diamondback moth</name>
    <name type="synonym">Plutella maculipennis</name>
    <dbReference type="NCBI Taxonomy" id="51655"/>
    <lineage>
        <taxon>Eukaryota</taxon>
        <taxon>Metazoa</taxon>
        <taxon>Ecdysozoa</taxon>
        <taxon>Arthropoda</taxon>
        <taxon>Hexapoda</taxon>
        <taxon>Insecta</taxon>
        <taxon>Pterygota</taxon>
        <taxon>Neoptera</taxon>
        <taxon>Endopterygota</taxon>
        <taxon>Lepidoptera</taxon>
        <taxon>Glossata</taxon>
        <taxon>Ditrysia</taxon>
        <taxon>Yponomeutoidea</taxon>
        <taxon>Plutellidae</taxon>
        <taxon>Plutella</taxon>
    </lineage>
</organism>
<feature type="compositionally biased region" description="Pro residues" evidence="1">
    <location>
        <begin position="17"/>
        <end position="28"/>
    </location>
</feature>
<dbReference type="Proteomes" id="UP000823941">
    <property type="component" value="Chromosome 5"/>
</dbReference>
<sequence>MMMHQEGPGRRGLLAHAPPPPPPPPPHAPRAFTIPSRPTLAPATNCSYRHS</sequence>
<keyword evidence="3" id="KW-1185">Reference proteome</keyword>
<evidence type="ECO:0000256" key="1">
    <source>
        <dbReference type="SAM" id="MobiDB-lite"/>
    </source>
</evidence>
<gene>
    <name evidence="2" type="ORF">JYU34_003422</name>
</gene>
<evidence type="ECO:0000313" key="3">
    <source>
        <dbReference type="Proteomes" id="UP000823941"/>
    </source>
</evidence>
<feature type="region of interest" description="Disordered" evidence="1">
    <location>
        <begin position="1"/>
        <end position="51"/>
    </location>
</feature>
<feature type="compositionally biased region" description="Polar residues" evidence="1">
    <location>
        <begin position="42"/>
        <end position="51"/>
    </location>
</feature>
<accession>A0ABQ7R011</accession>
<name>A0ABQ7R011_PLUXY</name>
<evidence type="ECO:0000313" key="2">
    <source>
        <dbReference type="EMBL" id="KAG7310626.1"/>
    </source>
</evidence>
<comment type="caution">
    <text evidence="2">The sequence shown here is derived from an EMBL/GenBank/DDBJ whole genome shotgun (WGS) entry which is preliminary data.</text>
</comment>